<evidence type="ECO:0008006" key="3">
    <source>
        <dbReference type="Google" id="ProtNLM"/>
    </source>
</evidence>
<organism evidence="1 2">
    <name type="scientific">Anoxybacillus flavithermus</name>
    <dbReference type="NCBI Taxonomy" id="33934"/>
    <lineage>
        <taxon>Bacteria</taxon>
        <taxon>Bacillati</taxon>
        <taxon>Bacillota</taxon>
        <taxon>Bacilli</taxon>
        <taxon>Bacillales</taxon>
        <taxon>Anoxybacillaceae</taxon>
        <taxon>Anoxybacillus</taxon>
    </lineage>
</organism>
<dbReference type="Proteomes" id="UP000230559">
    <property type="component" value="Unassembled WGS sequence"/>
</dbReference>
<dbReference type="InterPro" id="IPR025573">
    <property type="entry name" value="YwpF"/>
</dbReference>
<proteinExistence type="predicted"/>
<sequence>MDAVKTFKLVALTLLHDQKQDIPLIDGLMINKEDENKRWLIEAYVEQTYRELFTSLKESGTTFDALVTISRKTNDPAHVRATVRSVTMMGERMSILMDAVIIKRSNLAEVVLEDLVQRGLHGETLLQQFKEQMHTKRG</sequence>
<comment type="caution">
    <text evidence="1">The sequence shown here is derived from an EMBL/GenBank/DDBJ whole genome shotgun (WGS) entry which is preliminary data.</text>
</comment>
<reference evidence="1 2" key="1">
    <citation type="submission" date="2017-10" db="EMBL/GenBank/DDBJ databases">
        <title>Draft genome sequence of Anoxybacillus flavithermus KU2-6-11 from caldera Uzon (Russia:Kamchtka).</title>
        <authorList>
            <person name="Korzhuk A.V."/>
            <person name="Rozanov A.S."/>
            <person name="Bryanskaya A.V."/>
            <person name="Peltek S.E."/>
        </authorList>
    </citation>
    <scope>NUCLEOTIDE SEQUENCE [LARGE SCALE GENOMIC DNA]</scope>
    <source>
        <strain evidence="1 2">KU2-6_11</strain>
    </source>
</reference>
<protein>
    <recommendedName>
        <fullName evidence="3">YwpF-like protein</fullName>
    </recommendedName>
</protein>
<dbReference type="EMBL" id="PEDM01000025">
    <property type="protein sequence ID" value="PIC04333.1"/>
    <property type="molecule type" value="Genomic_DNA"/>
</dbReference>
<gene>
    <name evidence="1" type="ORF">CS060_10440</name>
</gene>
<dbReference type="Pfam" id="PF14183">
    <property type="entry name" value="YwpF"/>
    <property type="match status" value="1"/>
</dbReference>
<evidence type="ECO:0000313" key="2">
    <source>
        <dbReference type="Proteomes" id="UP000230559"/>
    </source>
</evidence>
<dbReference type="AlphaFoldDB" id="A0A2G5RNN8"/>
<evidence type="ECO:0000313" key="1">
    <source>
        <dbReference type="EMBL" id="PIC04333.1"/>
    </source>
</evidence>
<name>A0A2G5RNN8_9BACL</name>
<accession>A0A2G5RNN8</accession>